<dbReference type="GO" id="GO:0019441">
    <property type="term" value="P:L-tryptophan catabolic process to kynurenine"/>
    <property type="evidence" value="ECO:0007669"/>
    <property type="project" value="InterPro"/>
</dbReference>
<dbReference type="SUPFAM" id="SSF102198">
    <property type="entry name" value="Putative cyclase"/>
    <property type="match status" value="1"/>
</dbReference>
<dbReference type="InterPro" id="IPR037175">
    <property type="entry name" value="KFase_sf"/>
</dbReference>
<dbReference type="InterPro" id="IPR007325">
    <property type="entry name" value="KFase/CYL"/>
</dbReference>
<dbReference type="eggNOG" id="COG1878">
    <property type="taxonomic scope" value="Bacteria"/>
</dbReference>
<comment type="caution">
    <text evidence="1">The sequence shown here is derived from an EMBL/GenBank/DDBJ whole genome shotgun (WGS) entry which is preliminary data.</text>
</comment>
<dbReference type="OrthoDB" id="9796085at2"/>
<gene>
    <name evidence="1" type="ORF">T472_0200325</name>
</gene>
<reference evidence="1 2" key="1">
    <citation type="journal article" date="2014" name="Genome Announc.">
        <title>Genome Sequence of Youngiibacter fragilis, the Type Strain of the Genus Youngiibacter.</title>
        <authorList>
            <person name="Wawrik C.B."/>
            <person name="Callaghan A.V."/>
            <person name="Stamps B.W."/>
            <person name="Wawrik B."/>
        </authorList>
    </citation>
    <scope>NUCLEOTIDE SEQUENCE [LARGE SCALE GENOMIC DNA]</scope>
    <source>
        <strain evidence="1 2">232.1</strain>
    </source>
</reference>
<dbReference type="PANTHER" id="PTHR43564">
    <property type="entry name" value="KYNURENINE FORMAMIDASE-LIKE PROTEIN"/>
    <property type="match status" value="1"/>
</dbReference>
<proteinExistence type="predicted"/>
<dbReference type="Gene3D" id="3.50.30.50">
    <property type="entry name" value="Putative cyclase"/>
    <property type="match status" value="1"/>
</dbReference>
<dbReference type="Proteomes" id="UP000017747">
    <property type="component" value="Unassembled WGS sequence"/>
</dbReference>
<dbReference type="GO" id="GO:0004061">
    <property type="term" value="F:arylformamidase activity"/>
    <property type="evidence" value="ECO:0007669"/>
    <property type="project" value="InterPro"/>
</dbReference>
<keyword evidence="2" id="KW-1185">Reference proteome</keyword>
<accession>V7IB48</accession>
<dbReference type="PANTHER" id="PTHR43564:SF2">
    <property type="entry name" value="BLR6059 PROTEIN"/>
    <property type="match status" value="1"/>
</dbReference>
<dbReference type="AlphaFoldDB" id="V7IB48"/>
<name>V7IB48_9CLOT</name>
<dbReference type="Pfam" id="PF04199">
    <property type="entry name" value="Cyclase"/>
    <property type="match status" value="1"/>
</dbReference>
<evidence type="ECO:0000313" key="2">
    <source>
        <dbReference type="Proteomes" id="UP000017747"/>
    </source>
</evidence>
<dbReference type="STRING" id="994573.T472_0200325"/>
<protein>
    <submittedName>
        <fullName evidence="1">Cyclase</fullName>
    </submittedName>
</protein>
<sequence>MKIYDLSIALEDGLPSDPPIQIPKIRYFNHKETAEQMASFFGNATKDDLPDGNGWAIDFLDVCTHAGTHLDAPYHFYPTMNGGEPAWTIDQVPLEWCIGNGVKVDFRDKPDGYKVMAKDFEEYFEKIGYTLKEGDIVLLNTGASARWGKAEYLVAGCGVSKEATLWLIDHGVHVVGTDGWSWDVPLPFIGKEFDETGNKDVIWEGHRAGAEKAYCHLEKLTNLESLPLFGFQVSCLPIKIKGASAGWSRVVAFLED</sequence>
<dbReference type="EMBL" id="AXUN02000004">
    <property type="protein sequence ID" value="ETA82569.1"/>
    <property type="molecule type" value="Genomic_DNA"/>
</dbReference>
<dbReference type="RefSeq" id="WP_023383468.1">
    <property type="nucleotide sequence ID" value="NZ_AXUN02000004.1"/>
</dbReference>
<organism evidence="1 2">
    <name type="scientific">Youngiibacter fragilis 232.1</name>
    <dbReference type="NCBI Taxonomy" id="994573"/>
    <lineage>
        <taxon>Bacteria</taxon>
        <taxon>Bacillati</taxon>
        <taxon>Bacillota</taxon>
        <taxon>Clostridia</taxon>
        <taxon>Eubacteriales</taxon>
        <taxon>Clostridiaceae</taxon>
        <taxon>Youngiibacter</taxon>
    </lineage>
</organism>
<evidence type="ECO:0000313" key="1">
    <source>
        <dbReference type="EMBL" id="ETA82569.1"/>
    </source>
</evidence>